<name>A0A9P0GLP4_9CUCU</name>
<dbReference type="InterPro" id="IPR001611">
    <property type="entry name" value="Leu-rich_rpt"/>
</dbReference>
<gene>
    <name evidence="6" type="ORF">PSYICH_LOCUS15672</name>
</gene>
<dbReference type="PANTHER" id="PTHR24113">
    <property type="entry name" value="RAN GTPASE-ACTIVATING PROTEIN 1"/>
    <property type="match status" value="1"/>
</dbReference>
<proteinExistence type="predicted"/>
<protein>
    <recommendedName>
        <fullName evidence="5">Ran-GTPase activating protein 1 C-terminal domain-containing protein</fullName>
    </recommendedName>
</protein>
<evidence type="ECO:0000256" key="1">
    <source>
        <dbReference type="ARBA" id="ARBA00022468"/>
    </source>
</evidence>
<feature type="compositionally biased region" description="Acidic residues" evidence="4">
    <location>
        <begin position="358"/>
        <end position="393"/>
    </location>
</feature>
<dbReference type="Pfam" id="PF07834">
    <property type="entry name" value="RanGAP1_C"/>
    <property type="match status" value="1"/>
</dbReference>
<dbReference type="GO" id="GO:0006913">
    <property type="term" value="P:nucleocytoplasmic transport"/>
    <property type="evidence" value="ECO:0007669"/>
    <property type="project" value="TreeGrafter"/>
</dbReference>
<organism evidence="6 7">
    <name type="scientific">Psylliodes chrysocephalus</name>
    <dbReference type="NCBI Taxonomy" id="3402493"/>
    <lineage>
        <taxon>Eukaryota</taxon>
        <taxon>Metazoa</taxon>
        <taxon>Ecdysozoa</taxon>
        <taxon>Arthropoda</taxon>
        <taxon>Hexapoda</taxon>
        <taxon>Insecta</taxon>
        <taxon>Pterygota</taxon>
        <taxon>Neoptera</taxon>
        <taxon>Endopterygota</taxon>
        <taxon>Coleoptera</taxon>
        <taxon>Polyphaga</taxon>
        <taxon>Cucujiformia</taxon>
        <taxon>Chrysomeloidea</taxon>
        <taxon>Chrysomelidae</taxon>
        <taxon>Galerucinae</taxon>
        <taxon>Alticini</taxon>
        <taxon>Psylliodes</taxon>
    </lineage>
</organism>
<accession>A0A9P0GLP4</accession>
<dbReference type="InterPro" id="IPR036720">
    <property type="entry name" value="RanGAP1_C_sf"/>
</dbReference>
<feature type="region of interest" description="Disordered" evidence="4">
    <location>
        <begin position="356"/>
        <end position="396"/>
    </location>
</feature>
<dbReference type="EMBL" id="OV651821">
    <property type="protein sequence ID" value="CAH1115792.1"/>
    <property type="molecule type" value="Genomic_DNA"/>
</dbReference>
<dbReference type="InterPro" id="IPR009109">
    <property type="entry name" value="Ran_GTPase_activating_1_C"/>
</dbReference>
<evidence type="ECO:0000259" key="5">
    <source>
        <dbReference type="Pfam" id="PF07834"/>
    </source>
</evidence>
<dbReference type="OrthoDB" id="184583at2759"/>
<dbReference type="Proteomes" id="UP001153636">
    <property type="component" value="Chromosome 9"/>
</dbReference>
<keyword evidence="1" id="KW-0343">GTPase activation</keyword>
<keyword evidence="2" id="KW-0433">Leucine-rich repeat</keyword>
<dbReference type="InterPro" id="IPR027038">
    <property type="entry name" value="RanGap"/>
</dbReference>
<evidence type="ECO:0000256" key="3">
    <source>
        <dbReference type="ARBA" id="ARBA00022737"/>
    </source>
</evidence>
<keyword evidence="3" id="KW-0677">Repeat</keyword>
<dbReference type="SUPFAM" id="SSF69099">
    <property type="entry name" value="Ran-GTPase activating protein 1 (RanGAP1), C-terminal domain"/>
    <property type="match status" value="1"/>
</dbReference>
<evidence type="ECO:0000256" key="4">
    <source>
        <dbReference type="SAM" id="MobiDB-lite"/>
    </source>
</evidence>
<dbReference type="GO" id="GO:0005634">
    <property type="term" value="C:nucleus"/>
    <property type="evidence" value="ECO:0007669"/>
    <property type="project" value="TreeGrafter"/>
</dbReference>
<reference evidence="6" key="1">
    <citation type="submission" date="2022-01" db="EMBL/GenBank/DDBJ databases">
        <authorList>
            <person name="King R."/>
        </authorList>
    </citation>
    <scope>NUCLEOTIDE SEQUENCE</scope>
</reference>
<dbReference type="Gene3D" id="1.25.40.200">
    <property type="entry name" value="Ran-GTPase activating protein 1, C-terminal domain"/>
    <property type="match status" value="1"/>
</dbReference>
<dbReference type="CDD" id="cd00116">
    <property type="entry name" value="LRR_RI"/>
    <property type="match status" value="1"/>
</dbReference>
<dbReference type="GO" id="GO:0007165">
    <property type="term" value="P:signal transduction"/>
    <property type="evidence" value="ECO:0007669"/>
    <property type="project" value="InterPro"/>
</dbReference>
<dbReference type="GO" id="GO:0005829">
    <property type="term" value="C:cytosol"/>
    <property type="evidence" value="ECO:0007669"/>
    <property type="project" value="TreeGrafter"/>
</dbReference>
<dbReference type="SUPFAM" id="SSF52047">
    <property type="entry name" value="RNI-like"/>
    <property type="match status" value="1"/>
</dbReference>
<dbReference type="Gene3D" id="3.80.10.10">
    <property type="entry name" value="Ribonuclease Inhibitor"/>
    <property type="match status" value="1"/>
</dbReference>
<dbReference type="PANTHER" id="PTHR24113:SF12">
    <property type="entry name" value="RAN GTPASE-ACTIVATING PROTEIN 1"/>
    <property type="match status" value="1"/>
</dbReference>
<dbReference type="AlphaFoldDB" id="A0A9P0GLP4"/>
<dbReference type="Pfam" id="PF13516">
    <property type="entry name" value="LRR_6"/>
    <property type="match status" value="3"/>
</dbReference>
<dbReference type="GO" id="GO:0031267">
    <property type="term" value="F:small GTPase binding"/>
    <property type="evidence" value="ECO:0007669"/>
    <property type="project" value="TreeGrafter"/>
</dbReference>
<evidence type="ECO:0000313" key="7">
    <source>
        <dbReference type="Proteomes" id="UP001153636"/>
    </source>
</evidence>
<sequence length="575" mass="62920">MASLNIDSLTSALEGTRVSDSGVSFAGKSLKLNTEDDAKQVTNEIDNCSNLQFLNLEGNTLGVDASKEIAKSLEKHPEFKRALWKDMFTGRMKSEIPQALQYLGNGLVAAGAKLTELDLSDNAFGPIGVEGLASLLRSSSCYQLEELRLNNNGLGITGGKLLASALTDCYKCSKEKGKPLALRVFIAGRNRLENDGAKALAAVFKMIGTLEEIAMPQNGIYHPGISALSEAFIANENLQILNLNDNTIGPKGAEAIASAIVNNQHLKEINFGDCLLKTKGTLLLADALKDTHLNLEELNLGFNEMKKDGGLEIVDAMANKSKLKNLILDGNQFGEEGKELIKKKLKEIGKFNVLGSLDENESEESEDEEDGEGVEEEEDDDEVTEEGGSENDEFDVKHSDEEVFAAPSPLKVQFGVKEFLETPSANNYLALGPNRIEIIVKEAKSGDDISVDEYTRTIMKVSALSNNTKPEVAESSLECAERLYKELFSWAQKSNQLSIINNAILVNLGLIKSEDKKFKPTWNLDGCLNVLRSIAGKNYIPESTKDTVRVFLKRDIENNKEFLTVKKDILSTLSK</sequence>
<dbReference type="SMART" id="SM00368">
    <property type="entry name" value="LRR_RI"/>
    <property type="match status" value="9"/>
</dbReference>
<evidence type="ECO:0000313" key="6">
    <source>
        <dbReference type="EMBL" id="CAH1115792.1"/>
    </source>
</evidence>
<dbReference type="GO" id="GO:0005096">
    <property type="term" value="F:GTPase activator activity"/>
    <property type="evidence" value="ECO:0007669"/>
    <property type="project" value="UniProtKB-KW"/>
</dbReference>
<keyword evidence="7" id="KW-1185">Reference proteome</keyword>
<dbReference type="GO" id="GO:0048471">
    <property type="term" value="C:perinuclear region of cytoplasm"/>
    <property type="evidence" value="ECO:0007669"/>
    <property type="project" value="TreeGrafter"/>
</dbReference>
<dbReference type="InterPro" id="IPR032675">
    <property type="entry name" value="LRR_dom_sf"/>
</dbReference>
<feature type="domain" description="Ran-GTPase activating protein 1 C-terminal" evidence="5">
    <location>
        <begin position="398"/>
        <end position="568"/>
    </location>
</feature>
<evidence type="ECO:0000256" key="2">
    <source>
        <dbReference type="ARBA" id="ARBA00022614"/>
    </source>
</evidence>